<dbReference type="Proteomes" id="UP000277811">
    <property type="component" value="Unassembled WGS sequence"/>
</dbReference>
<dbReference type="EMBL" id="UPPP01000059">
    <property type="protein sequence ID" value="VBB05875.1"/>
    <property type="molecule type" value="Genomic_DNA"/>
</dbReference>
<name>A0A498R405_9FIRM</name>
<dbReference type="Gene3D" id="3.20.20.370">
    <property type="entry name" value="Glycoside hydrolase/deacetylase"/>
    <property type="match status" value="1"/>
</dbReference>
<organism evidence="1 2">
    <name type="scientific">Lucifera butyrica</name>
    <dbReference type="NCBI Taxonomy" id="1351585"/>
    <lineage>
        <taxon>Bacteria</taxon>
        <taxon>Bacillati</taxon>
        <taxon>Bacillota</taxon>
        <taxon>Negativicutes</taxon>
        <taxon>Veillonellales</taxon>
        <taxon>Veillonellaceae</taxon>
        <taxon>Lucifera</taxon>
    </lineage>
</organism>
<reference evidence="1 2" key="1">
    <citation type="submission" date="2018-06" db="EMBL/GenBank/DDBJ databases">
        <authorList>
            <person name="Strepis N."/>
        </authorList>
    </citation>
    <scope>NUCLEOTIDE SEQUENCE [LARGE SCALE GENOMIC DNA]</scope>
    <source>
        <strain evidence="1">LUCI</strain>
    </source>
</reference>
<dbReference type="GO" id="GO:0005975">
    <property type="term" value="P:carbohydrate metabolic process"/>
    <property type="evidence" value="ECO:0007669"/>
    <property type="project" value="InterPro"/>
</dbReference>
<dbReference type="AlphaFoldDB" id="A0A498R405"/>
<sequence length="410" mass="44086">MAKRSSRKGWILLGMALLAAILYFQLPDKEKQDSGHKYNTEKTGAGVVADFSAATNKIHSAVDQGMQKAGLSVKDVKDSKREVPRKEVEGTIRWTLREVLAAAPANASLDNVQSAIQSAIKAAGGEVFAAQPDTYKGMDVLRMDIGLKDTLAGDPVTMIAEKVYIAQEKVAGGKTALVPEKKTEVRPPAPERAKMAIIIDDFGYNQEPIGMFASMGRPLTFSVLPYHIFSNEAASRGLAAGQQVMLHLPMEPMSASVGQEKTSIQVAMSDAEIRDIVTKAIQSVPGIVGVNNHEGSRATADPRVMKAVLGVIKNNDLFFIDSRTSSRSVAFDMAKQTGVPTGENSLFIDNSSDIAAIKEQLQRAAQIALRYGSIIVIGHARSNTAIAIREAIPDLEADGIRLVFVSQLVK</sequence>
<accession>A0A498R405</accession>
<dbReference type="OrthoDB" id="9784811at2"/>
<dbReference type="InterPro" id="IPR006837">
    <property type="entry name" value="Divergent_DAC"/>
</dbReference>
<dbReference type="RefSeq" id="WP_122626839.1">
    <property type="nucleotide sequence ID" value="NZ_UPPP01000059.1"/>
</dbReference>
<proteinExistence type="predicted"/>
<dbReference type="SUPFAM" id="SSF88713">
    <property type="entry name" value="Glycoside hydrolase/deacetylase"/>
    <property type="match status" value="1"/>
</dbReference>
<evidence type="ECO:0000313" key="2">
    <source>
        <dbReference type="Proteomes" id="UP000277811"/>
    </source>
</evidence>
<gene>
    <name evidence="1" type="ORF">LUCI_1086</name>
</gene>
<keyword evidence="2" id="KW-1185">Reference proteome</keyword>
<dbReference type="InterPro" id="IPR011330">
    <property type="entry name" value="Glyco_hydro/deAcase_b/a-brl"/>
</dbReference>
<protein>
    <submittedName>
        <fullName evidence="1">Divergent polysaccharide deacetylase</fullName>
    </submittedName>
</protein>
<dbReference type="PANTHER" id="PTHR30105">
    <property type="entry name" value="UNCHARACTERIZED YIBQ-RELATED"/>
    <property type="match status" value="1"/>
</dbReference>
<evidence type="ECO:0000313" key="1">
    <source>
        <dbReference type="EMBL" id="VBB05875.1"/>
    </source>
</evidence>
<dbReference type="Pfam" id="PF04748">
    <property type="entry name" value="Polysacc_deac_2"/>
    <property type="match status" value="1"/>
</dbReference>
<dbReference type="CDD" id="cd10936">
    <property type="entry name" value="CE4_DAC2"/>
    <property type="match status" value="1"/>
</dbReference>
<dbReference type="PANTHER" id="PTHR30105:SF2">
    <property type="entry name" value="DIVERGENT POLYSACCHARIDE DEACETYLASE SUPERFAMILY"/>
    <property type="match status" value="1"/>
</dbReference>